<dbReference type="InterPro" id="IPR036709">
    <property type="entry name" value="Autotransporte_beta_dom_sf"/>
</dbReference>
<dbReference type="InterPro" id="IPR013425">
    <property type="entry name" value="Autotrns_rpt"/>
</dbReference>
<keyword evidence="1 2" id="KW-0732">Signal</keyword>
<dbReference type="SMART" id="SM00869">
    <property type="entry name" value="Autotransporter"/>
    <property type="match status" value="1"/>
</dbReference>
<dbReference type="InterPro" id="IPR030895">
    <property type="entry name" value="T5SS_PEPC_rpt"/>
</dbReference>
<dbReference type="NCBIfam" id="TIGR04393">
    <property type="entry name" value="rpt_T5SS_PEPC"/>
    <property type="match status" value="1"/>
</dbReference>
<gene>
    <name evidence="4" type="ORF">C7477_105103</name>
</gene>
<reference evidence="4 5" key="1">
    <citation type="submission" date="2018-06" db="EMBL/GenBank/DDBJ databases">
        <title>Genomic Encyclopedia of Type Strains, Phase III (KMG-III): the genomes of soil and plant-associated and newly described type strains.</title>
        <authorList>
            <person name="Whitman W."/>
        </authorList>
    </citation>
    <scope>NUCLEOTIDE SEQUENCE [LARGE SCALE GENOMIC DNA]</scope>
    <source>
        <strain evidence="4 5">ORS 1419</strain>
    </source>
</reference>
<comment type="caution">
    <text evidence="4">The sequence shown here is derived from an EMBL/GenBank/DDBJ whole genome shotgun (WGS) entry which is preliminary data.</text>
</comment>
<dbReference type="Pfam" id="PF12951">
    <property type="entry name" value="PATR"/>
    <property type="match status" value="4"/>
</dbReference>
<dbReference type="Proteomes" id="UP000247454">
    <property type="component" value="Unassembled WGS sequence"/>
</dbReference>
<dbReference type="InterPro" id="IPR005546">
    <property type="entry name" value="Autotransporte_beta"/>
</dbReference>
<dbReference type="PANTHER" id="PTHR35037:SF3">
    <property type="entry name" value="C-TERMINAL REGION OF AIDA-LIKE PROTEIN"/>
    <property type="match status" value="1"/>
</dbReference>
<dbReference type="AlphaFoldDB" id="A0A318T6N3"/>
<dbReference type="Gene3D" id="2.40.128.130">
    <property type="entry name" value="Autotransporter beta-domain"/>
    <property type="match status" value="1"/>
</dbReference>
<dbReference type="InterPro" id="IPR006315">
    <property type="entry name" value="OM_autotransptr_brl_dom"/>
</dbReference>
<dbReference type="Gene3D" id="2.160.20.20">
    <property type="match status" value="1"/>
</dbReference>
<evidence type="ECO:0000259" key="3">
    <source>
        <dbReference type="PROSITE" id="PS51208"/>
    </source>
</evidence>
<evidence type="ECO:0000313" key="5">
    <source>
        <dbReference type="Proteomes" id="UP000247454"/>
    </source>
</evidence>
<feature type="signal peptide" evidence="2">
    <location>
        <begin position="1"/>
        <end position="28"/>
    </location>
</feature>
<feature type="chain" id="PRO_5016297860" evidence="2">
    <location>
        <begin position="29"/>
        <end position="1117"/>
    </location>
</feature>
<feature type="domain" description="Autotransporter" evidence="3">
    <location>
        <begin position="836"/>
        <end position="1117"/>
    </location>
</feature>
<dbReference type="Pfam" id="PF03797">
    <property type="entry name" value="Autotransporter"/>
    <property type="match status" value="1"/>
</dbReference>
<dbReference type="InterPro" id="IPR043990">
    <property type="entry name" value="AC_1"/>
</dbReference>
<dbReference type="PROSITE" id="PS51208">
    <property type="entry name" value="AUTOTRANSPORTER"/>
    <property type="match status" value="1"/>
</dbReference>
<dbReference type="InterPro" id="IPR011050">
    <property type="entry name" value="Pectin_lyase_fold/virulence"/>
</dbReference>
<proteinExistence type="predicted"/>
<dbReference type="CDD" id="cd01344">
    <property type="entry name" value="PL2_Passenger_AT"/>
    <property type="match status" value="1"/>
</dbReference>
<dbReference type="SUPFAM" id="SSF103515">
    <property type="entry name" value="Autotransporter"/>
    <property type="match status" value="1"/>
</dbReference>
<dbReference type="InterPro" id="IPR012332">
    <property type="entry name" value="Autotransporter_pectin_lyase_C"/>
</dbReference>
<dbReference type="NCBIfam" id="TIGR01414">
    <property type="entry name" value="autotrans_barl"/>
    <property type="match status" value="1"/>
</dbReference>
<keyword evidence="5" id="KW-1185">Reference proteome</keyword>
<sequence length="1117" mass="111781">MKQRNAGHLLATTSGLALALALAQPAAAADVTWTGAAGTAWTSGGSWTGGAAPTSADAVTINSVTTGQDIPGTILGVTGAENAAVGSLSIGLVETGYWDGDLLIQNGSTLAVTGGVSVGATGGVGAIEADGKLVINTGSKLTMGGALFVGDGWGEMVVSNNSSVTVDASWTVIGRYGTGKLDITNQSTMTSAGSAFVGEFAGATGTVNVTGAGSKWTVGGPLNIGMAGTGTVNIQNGGTVTAKGGTTVAGSSTGTLNIASNGVLETTALTRGAGNAQVNLNGGMLRALSNNENFIDGFTGDDFYIGGSNGTIDTNGFNVTASSEIAGAGALIKTGNGTLTLTGNNTYANGTAIYGGKVSVASDANLGAPTGGIWLNNGGTLENTGAFTTTARNVVLLANGGTFETDANLTLTGVISGPGSLTKTGGNTLTLTGNNTYAGGTIIKSGFVSVSSDANLGAATGGITLDNGWLRNTGAFTSARNVLVTADNGGIQTDANLTLTGVVSGDGYLVKTGDATLTLAGDNTYAGITDIRGGTVQIGNGGASGSVASDVMLRGTSTKLAFNRSDVANFNSVISGTGSVEQIGSGTTVLSGANTYTGATNVKAGTLKAGAADILNTTSGVTVDTGATLDLAGYNQTLKTLSNAGNVRLGNGAAGTTLTVTGDYVGNGGTIYLDTVLGGDNSATDRLVVEGSTSGTGVLAVTNRGGLGAQTVEGIKLVDVGVASDGQFSLQGDYAVNGEQAVVGGAYVYQLHQGGVTDPNDGDWYLRSATTETGDPLYQAGVPVYEALGGAAQQLNGVGTLQQRVGNRYWSGAANPVIAQGDGPAEATPAPEAGAATETATTVWGRIEGSHGRFEPESTTGSKYDVDTYKMQAGVDGKLYENEAGSVIGGVTVHYGNAKADISSGSGDGTVDIDGYGVGGTLTWYGDNGLYVDGQAQATWYQSDLGSDTANRTLAEGNDGFGYALSVETGKRFAIDPHWTLTPQAQLSWSSVEFDGFTDTFGVGVSQDADESLKGRLGIAAEYGNGWMGADGKKVQTTVYAIANLHHEFMDGSKTYVDGVAFTSKNDRTWGGIGTGGTYSWADGKYALYGEVSVDTSLENFADSYKVNGNAGLKVSW</sequence>
<dbReference type="PANTHER" id="PTHR35037">
    <property type="entry name" value="C-TERMINAL REGION OF AIDA-LIKE PROTEIN"/>
    <property type="match status" value="1"/>
</dbReference>
<evidence type="ECO:0000256" key="2">
    <source>
        <dbReference type="SAM" id="SignalP"/>
    </source>
</evidence>
<dbReference type="GO" id="GO:0019867">
    <property type="term" value="C:outer membrane"/>
    <property type="evidence" value="ECO:0007669"/>
    <property type="project" value="InterPro"/>
</dbReference>
<dbReference type="NCBIfam" id="TIGR02601">
    <property type="entry name" value="autotrns_rpt"/>
    <property type="match status" value="4"/>
</dbReference>
<name>A0A318T6N3_9HYPH</name>
<organism evidence="4 5">
    <name type="scientific">Phyllobacterium leguminum</name>
    <dbReference type="NCBI Taxonomy" id="314237"/>
    <lineage>
        <taxon>Bacteria</taxon>
        <taxon>Pseudomonadati</taxon>
        <taxon>Pseudomonadota</taxon>
        <taxon>Alphaproteobacteria</taxon>
        <taxon>Hyphomicrobiales</taxon>
        <taxon>Phyllobacteriaceae</taxon>
        <taxon>Phyllobacterium</taxon>
    </lineage>
</organism>
<dbReference type="SUPFAM" id="SSF51126">
    <property type="entry name" value="Pectin lyase-like"/>
    <property type="match status" value="2"/>
</dbReference>
<accession>A0A318T6N3</accession>
<dbReference type="InterPro" id="IPR051551">
    <property type="entry name" value="Autotransporter_adhesion"/>
</dbReference>
<dbReference type="Pfam" id="PF18883">
    <property type="entry name" value="AC_1"/>
    <property type="match status" value="1"/>
</dbReference>
<evidence type="ECO:0000256" key="1">
    <source>
        <dbReference type="ARBA" id="ARBA00022729"/>
    </source>
</evidence>
<protein>
    <submittedName>
        <fullName evidence="4">Outer membrane autotransporter protein</fullName>
    </submittedName>
</protein>
<dbReference type="EMBL" id="QJTF01000005">
    <property type="protein sequence ID" value="PYE89002.1"/>
    <property type="molecule type" value="Genomic_DNA"/>
</dbReference>
<evidence type="ECO:0000313" key="4">
    <source>
        <dbReference type="EMBL" id="PYE89002.1"/>
    </source>
</evidence>